<reference evidence="1" key="1">
    <citation type="journal article" date="2014" name="Front. Microbiol.">
        <title>High frequency of phylogenetically diverse reductive dehalogenase-homologous genes in deep subseafloor sedimentary metagenomes.</title>
        <authorList>
            <person name="Kawai M."/>
            <person name="Futagami T."/>
            <person name="Toyoda A."/>
            <person name="Takaki Y."/>
            <person name="Nishi S."/>
            <person name="Hori S."/>
            <person name="Arai W."/>
            <person name="Tsubouchi T."/>
            <person name="Morono Y."/>
            <person name="Uchiyama I."/>
            <person name="Ito T."/>
            <person name="Fujiyama A."/>
            <person name="Inagaki F."/>
            <person name="Takami H."/>
        </authorList>
    </citation>
    <scope>NUCLEOTIDE SEQUENCE</scope>
    <source>
        <strain evidence="1">Expedition CK06-06</strain>
    </source>
</reference>
<evidence type="ECO:0000313" key="1">
    <source>
        <dbReference type="EMBL" id="GAH23621.1"/>
    </source>
</evidence>
<dbReference type="AlphaFoldDB" id="X1DRI3"/>
<organism evidence="1">
    <name type="scientific">marine sediment metagenome</name>
    <dbReference type="NCBI Taxonomy" id="412755"/>
    <lineage>
        <taxon>unclassified sequences</taxon>
        <taxon>metagenomes</taxon>
        <taxon>ecological metagenomes</taxon>
    </lineage>
</organism>
<feature type="non-terminal residue" evidence="1">
    <location>
        <position position="30"/>
    </location>
</feature>
<dbReference type="EMBL" id="BART01042500">
    <property type="protein sequence ID" value="GAH23621.1"/>
    <property type="molecule type" value="Genomic_DNA"/>
</dbReference>
<accession>X1DRI3</accession>
<feature type="non-terminal residue" evidence="1">
    <location>
        <position position="1"/>
    </location>
</feature>
<protein>
    <submittedName>
        <fullName evidence="1">Uncharacterized protein</fullName>
    </submittedName>
</protein>
<sequence length="30" mass="3658">FLDENGDWVKVSKDDLYPWSSFIPFFDINY</sequence>
<proteinExistence type="predicted"/>
<comment type="caution">
    <text evidence="1">The sequence shown here is derived from an EMBL/GenBank/DDBJ whole genome shotgun (WGS) entry which is preliminary data.</text>
</comment>
<gene>
    <name evidence="1" type="ORF">S01H4_67488</name>
</gene>
<name>X1DRI3_9ZZZZ</name>